<dbReference type="SUPFAM" id="SSF49478">
    <property type="entry name" value="Cna protein B-type domain"/>
    <property type="match status" value="1"/>
</dbReference>
<sequence>MKKRRYLVICTLLSLFFIAYLYSQKVKIAAANEEGVVEVLKNEYGEVNLKQSGQQLTISYRLNEQNQERRFLFQLHPSDVPENNLLTSSISQEYQEYKDEEQQIWVGSAFSQGVVEKEWTIDLPDTSKDFQLNIQIEEKTGQFLLAEAVSYSFSIDSEKQKTTQTSEDTSETVSSSTIQDTTDDSSAPKEEYRPFDQPQLFDGESNRKSLPTIEPEYTTDEQGTYPKAMWQPKNSENVRNHQGNRQGQAQWDGLTKWDGNPTNLTNSYIEYGGEKEEADYAIRKFANETATPGLFDLYLNVRGNTQKNITPMDVVLVVDWSGSMNEENRIVEVKNGIDRFVDTLTESGVTEKINLGYVGFSSEGYANRSIPIAGFDSVKEEIKAATPATTSGGTFTQNGLRQAGEMLSEQNGHKKVIVLLTDGVPTSSYQVASVVTEEDGSYYGASFTDHVDHPDYTSKISLPYLVPVKDQNFQWRWINSTFTATIGEAMALKQRGIEIHGLGIQLHGDETEGITKEEVENRMRKMVSSGEDGTLYYESANESTDIADYLAKKAVQLSGTVVNGKITDPIVEPFVYEIESASVKSVGTSPLSVEPILTIEDQTIQVEQIYLEKGQELQLHYQVRLQTESKTFEPDKWYQMNGLTTFQPKSDSDDIAKFGVPSAKAPSVTLGFFKEWEEFDQDTTTRPEKVIYEIKRTGVTTPSSWESGYVQLRQPEKDDTNVWERKNITKLLETDKASRETLSLPKYNNQGQEFHYEAVNELNVPGYDSEKVNATTWKNTKQFVPLDLKIIKTSSSDDHPLKGAVFRITIEGKDIQLLDHEDGTYSLPEEIRLEKEKSYTLTEVSAPAGHEKAEKQTWAITISKTGEVTVDDQKATVVDQVIQLTIENPFSELPVAIRKYTEKDQQKVNLAGATFALQLKEDTGSYRTLKEEVTSSSGLAEFMIQKAGDYRLVETAGPSGYDTVPGNYTFKVDPYGTIIYDEENVEESAVWTLTHHNQIKPFDLTILKKTDTGQALKGAVFRLSGPTGQSELPSDETAIDTFVFKNLEPGEYTLEEIKTPEGYLGLEKPLQIVIQTDGKVTVAGEPTEVQLQSGSKNNQIHLAITNQALIPLPETGGAGRLGFLLLSLSAIGSFIIYFLMNNRGGISSE</sequence>
<dbReference type="InterPro" id="IPR036465">
    <property type="entry name" value="vWFA_dom_sf"/>
</dbReference>
<dbReference type="Pfam" id="PF17802">
    <property type="entry name" value="SpaA"/>
    <property type="match status" value="3"/>
</dbReference>
<reference evidence="4 5" key="1">
    <citation type="submission" date="2021-03" db="EMBL/GenBank/DDBJ databases">
        <authorList>
            <person name="Gilmore M.S."/>
            <person name="Schwartzman J."/>
            <person name="Van Tyne D."/>
            <person name="Martin M."/>
            <person name="Earl A.M."/>
            <person name="Manson A.L."/>
            <person name="Straub T."/>
            <person name="Salamzade R."/>
            <person name="Saavedra J."/>
            <person name="Lebreton F."/>
            <person name="Prichula J."/>
            <person name="Schaufler K."/>
            <person name="Gaca A."/>
            <person name="Sgardioli B."/>
            <person name="Wagenaar J."/>
            <person name="Strong T."/>
        </authorList>
    </citation>
    <scope>NUCLEOTIDE SEQUENCE [LARGE SCALE GENOMIC DNA]</scope>
    <source>
        <strain evidence="4 5">DIV1094</strain>
    </source>
</reference>
<keyword evidence="2" id="KW-0812">Transmembrane</keyword>
<dbReference type="CDD" id="cd00198">
    <property type="entry name" value="vWFA"/>
    <property type="match status" value="1"/>
</dbReference>
<evidence type="ECO:0000313" key="4">
    <source>
        <dbReference type="EMBL" id="WYJ80131.1"/>
    </source>
</evidence>
<gene>
    <name evidence="4" type="ORF">DOK79_001688</name>
</gene>
<dbReference type="Proteomes" id="UP000664360">
    <property type="component" value="Chromosome"/>
</dbReference>
<evidence type="ECO:0000259" key="3">
    <source>
        <dbReference type="PROSITE" id="PS50234"/>
    </source>
</evidence>
<dbReference type="RefSeq" id="WP_206856734.1">
    <property type="nucleotide sequence ID" value="NZ_CP147250.1"/>
</dbReference>
<dbReference type="Gene3D" id="3.40.50.410">
    <property type="entry name" value="von Willebrand factor, type A domain"/>
    <property type="match status" value="1"/>
</dbReference>
<accession>A0ABZ2SWM2</accession>
<dbReference type="Gene3D" id="2.60.40.10">
    <property type="entry name" value="Immunoglobulins"/>
    <property type="match status" value="3"/>
</dbReference>
<dbReference type="Gene3D" id="2.60.40.2110">
    <property type="match status" value="1"/>
</dbReference>
<feature type="region of interest" description="Disordered" evidence="1">
    <location>
        <begin position="157"/>
        <end position="211"/>
    </location>
</feature>
<evidence type="ECO:0000256" key="1">
    <source>
        <dbReference type="SAM" id="MobiDB-lite"/>
    </source>
</evidence>
<keyword evidence="2" id="KW-0472">Membrane</keyword>
<keyword evidence="2" id="KW-1133">Transmembrane helix</keyword>
<dbReference type="PANTHER" id="PTHR10579:SF43">
    <property type="entry name" value="ZINC FINGER (C3HC4-TYPE RING FINGER) FAMILY PROTEIN"/>
    <property type="match status" value="1"/>
</dbReference>
<protein>
    <recommendedName>
        <fullName evidence="3">VWFA domain-containing protein</fullName>
    </recommendedName>
</protein>
<dbReference type="InterPro" id="IPR049319">
    <property type="entry name" value="GBS104-like_Ig"/>
</dbReference>
<feature type="transmembrane region" description="Helical" evidence="2">
    <location>
        <begin position="1121"/>
        <end position="1140"/>
    </location>
</feature>
<dbReference type="InterPro" id="IPR041033">
    <property type="entry name" value="SpaA_PFL_dom_1"/>
</dbReference>
<dbReference type="Pfam" id="PF00092">
    <property type="entry name" value="VWA"/>
    <property type="match status" value="1"/>
</dbReference>
<evidence type="ECO:0000256" key="2">
    <source>
        <dbReference type="SAM" id="Phobius"/>
    </source>
</evidence>
<dbReference type="InterPro" id="IPR002035">
    <property type="entry name" value="VWF_A"/>
</dbReference>
<reference evidence="4 5" key="2">
    <citation type="submission" date="2024-03" db="EMBL/GenBank/DDBJ databases">
        <title>The Genome Sequence of Enterococcus sp. DIV1094.</title>
        <authorList>
            <consortium name="The Broad Institute Genomics Platform"/>
            <consortium name="The Broad Institute Microbial Omics Core"/>
            <consortium name="The Broad Institute Genomic Center for Infectious Diseases"/>
            <person name="Earl A."/>
            <person name="Manson A."/>
            <person name="Gilmore M."/>
            <person name="Schwartman J."/>
            <person name="Shea T."/>
            <person name="Abouelleil A."/>
            <person name="Cao P."/>
            <person name="Chapman S."/>
            <person name="Cusick C."/>
            <person name="Young S."/>
            <person name="Neafsey D."/>
            <person name="Nusbaum C."/>
            <person name="Birren B."/>
        </authorList>
    </citation>
    <scope>NUCLEOTIDE SEQUENCE [LARGE SCALE GENOMIC DNA]</scope>
    <source>
        <strain evidence="4 5">DIV1094</strain>
    </source>
</reference>
<dbReference type="InterPro" id="IPR013783">
    <property type="entry name" value="Ig-like_fold"/>
</dbReference>
<feature type="domain" description="VWFA" evidence="3">
    <location>
        <begin position="313"/>
        <end position="554"/>
    </location>
</feature>
<keyword evidence="5" id="KW-1185">Reference proteome</keyword>
<dbReference type="SUPFAM" id="SSF53300">
    <property type="entry name" value="vWA-like"/>
    <property type="match status" value="1"/>
</dbReference>
<proteinExistence type="predicted"/>
<name>A0ABZ2SWM2_9ENTE</name>
<feature type="compositionally biased region" description="Low complexity" evidence="1">
    <location>
        <begin position="162"/>
        <end position="180"/>
    </location>
</feature>
<dbReference type="SMART" id="SM00327">
    <property type="entry name" value="VWA"/>
    <property type="match status" value="1"/>
</dbReference>
<dbReference type="PANTHER" id="PTHR10579">
    <property type="entry name" value="CALCIUM-ACTIVATED CHLORIDE CHANNEL REGULATOR"/>
    <property type="match status" value="1"/>
</dbReference>
<organism evidence="4 5">
    <name type="scientific">Candidatus Enterococcus mangumiae</name>
    <dbReference type="NCBI Taxonomy" id="2230878"/>
    <lineage>
        <taxon>Bacteria</taxon>
        <taxon>Bacillati</taxon>
        <taxon>Bacillota</taxon>
        <taxon>Bacilli</taxon>
        <taxon>Lactobacillales</taxon>
        <taxon>Enterococcaceae</taxon>
        <taxon>Enterococcus</taxon>
    </lineage>
</organism>
<dbReference type="InterPro" id="IPR051266">
    <property type="entry name" value="CLCR"/>
</dbReference>
<dbReference type="EMBL" id="CP147250">
    <property type="protein sequence ID" value="WYJ80131.1"/>
    <property type="molecule type" value="Genomic_DNA"/>
</dbReference>
<dbReference type="PROSITE" id="PS50234">
    <property type="entry name" value="VWFA"/>
    <property type="match status" value="1"/>
</dbReference>
<evidence type="ECO:0000313" key="5">
    <source>
        <dbReference type="Proteomes" id="UP000664360"/>
    </source>
</evidence>
<dbReference type="Pfam" id="PF21426">
    <property type="entry name" value="GBS104-like_Ig"/>
    <property type="match status" value="1"/>
</dbReference>